<dbReference type="EMBL" id="VULR01000011">
    <property type="protein sequence ID" value="MSS43835.1"/>
    <property type="molecule type" value="Genomic_DNA"/>
</dbReference>
<sequence>MGLNDYFKEKTENLSFIELKDNSYVQINDYKIDSSLPLPILIDTLIDEVKSGDMKDDIKVSYLIEGIIYTLGVDPEFEYVDQYKDILFAYSTKIDNYIFHIGMKYMIEEKIEEAMIYFRALLVIDKTNVEALFNYGICLENKAKEFLNSGNEEKGNMFLREAMENIETILDISPKYSLAYYKLGYYYRYYGQFLKARLIWEKFLLLDEDKERKQEIREVLDAIEDDSNYEEGCNLLFSGRYSEAIEKFINIKDRYEDWWNLNYMLGLSYKGIGEIDKAIKYFMAALELNENEVNIYNELGICLFSIGNFEDAIEIFTKGIKKDNKDYKIICNRGIAYLQLGMLKEAINDIDKAYEINPYDEVVKKFKKELEIGI</sequence>
<keyword evidence="7" id="KW-1185">Reference proteome</keyword>
<keyword evidence="2 3" id="KW-0802">TPR repeat</keyword>
<name>A0A844FIX2_9FIRM</name>
<feature type="repeat" description="TPR" evidence="3">
    <location>
        <begin position="293"/>
        <end position="326"/>
    </location>
</feature>
<dbReference type="PROSITE" id="PS50005">
    <property type="entry name" value="TPR"/>
    <property type="match status" value="4"/>
</dbReference>
<keyword evidence="1" id="KW-0677">Repeat</keyword>
<dbReference type="SMART" id="SM00028">
    <property type="entry name" value="TPR"/>
    <property type="match status" value="5"/>
</dbReference>
<dbReference type="InterPro" id="IPR051685">
    <property type="entry name" value="Ycf3/AcsC/BcsC/TPR_MFPF"/>
</dbReference>
<evidence type="ECO:0000313" key="4">
    <source>
        <dbReference type="EMBL" id="MCG4565754.1"/>
    </source>
</evidence>
<dbReference type="PANTHER" id="PTHR44943:SF8">
    <property type="entry name" value="TPR REPEAT-CONTAINING PROTEIN MJ0263"/>
    <property type="match status" value="1"/>
</dbReference>
<dbReference type="Pfam" id="PF00515">
    <property type="entry name" value="TPR_1"/>
    <property type="match status" value="1"/>
</dbReference>
<dbReference type="InterPro" id="IPR011990">
    <property type="entry name" value="TPR-like_helical_dom_sf"/>
</dbReference>
<feature type="repeat" description="TPR" evidence="3">
    <location>
        <begin position="259"/>
        <end position="292"/>
    </location>
</feature>
<protein>
    <submittedName>
        <fullName evidence="5">Tetratricopeptide repeat protein</fullName>
    </submittedName>
</protein>
<dbReference type="Proteomes" id="UP001108123">
    <property type="component" value="Unassembled WGS sequence"/>
</dbReference>
<feature type="repeat" description="TPR" evidence="3">
    <location>
        <begin position="177"/>
        <end position="210"/>
    </location>
</feature>
<evidence type="ECO:0000256" key="3">
    <source>
        <dbReference type="PROSITE-ProRule" id="PRU00339"/>
    </source>
</evidence>
<dbReference type="InterPro" id="IPR019734">
    <property type="entry name" value="TPR_rpt"/>
</dbReference>
<accession>A0A844FIX2</accession>
<dbReference type="Proteomes" id="UP000462760">
    <property type="component" value="Unassembled WGS sequence"/>
</dbReference>
<evidence type="ECO:0000256" key="2">
    <source>
        <dbReference type="ARBA" id="ARBA00022803"/>
    </source>
</evidence>
<reference evidence="5 6" key="1">
    <citation type="submission" date="2019-08" db="EMBL/GenBank/DDBJ databases">
        <title>In-depth cultivation of the pig gut microbiome towards novel bacterial diversity and tailored functional studies.</title>
        <authorList>
            <person name="Wylensek D."/>
            <person name="Hitch T.C.A."/>
            <person name="Clavel T."/>
        </authorList>
    </citation>
    <scope>NUCLEOTIDE SEQUENCE [LARGE SCALE GENOMIC DNA]</scope>
    <source>
        <strain evidence="5 6">Med78-601-WT-4W-RMD-3</strain>
    </source>
</reference>
<dbReference type="SUPFAM" id="SSF48452">
    <property type="entry name" value="TPR-like"/>
    <property type="match status" value="1"/>
</dbReference>
<dbReference type="PANTHER" id="PTHR44943">
    <property type="entry name" value="CELLULOSE SYNTHASE OPERON PROTEIN C"/>
    <property type="match status" value="1"/>
</dbReference>
<evidence type="ECO:0000313" key="6">
    <source>
        <dbReference type="Proteomes" id="UP000462760"/>
    </source>
</evidence>
<gene>
    <name evidence="5" type="ORF">FYJ27_08865</name>
    <name evidence="4" type="ORF">L0P62_09865</name>
</gene>
<organism evidence="5 6">
    <name type="scientific">Anaerosalibacter bizertensis</name>
    <dbReference type="NCBI Taxonomy" id="932217"/>
    <lineage>
        <taxon>Bacteria</taxon>
        <taxon>Bacillati</taxon>
        <taxon>Bacillota</taxon>
        <taxon>Tissierellia</taxon>
        <taxon>Tissierellales</taxon>
        <taxon>Sporanaerobacteraceae</taxon>
        <taxon>Anaerosalibacter</taxon>
    </lineage>
</organism>
<evidence type="ECO:0000313" key="7">
    <source>
        <dbReference type="Proteomes" id="UP001108123"/>
    </source>
</evidence>
<comment type="caution">
    <text evidence="5">The sequence shown here is derived from an EMBL/GenBank/DDBJ whole genome shotgun (WGS) entry which is preliminary data.</text>
</comment>
<dbReference type="Gene3D" id="1.25.40.10">
    <property type="entry name" value="Tetratricopeptide repeat domain"/>
    <property type="match status" value="2"/>
</dbReference>
<dbReference type="EMBL" id="JAKNID010000050">
    <property type="protein sequence ID" value="MCG4565754.1"/>
    <property type="molecule type" value="Genomic_DNA"/>
</dbReference>
<dbReference type="OrthoDB" id="358807at2"/>
<feature type="repeat" description="TPR" evidence="3">
    <location>
        <begin position="327"/>
        <end position="360"/>
    </location>
</feature>
<dbReference type="AlphaFoldDB" id="A0A844FIX2"/>
<evidence type="ECO:0000256" key="1">
    <source>
        <dbReference type="ARBA" id="ARBA00022737"/>
    </source>
</evidence>
<dbReference type="Pfam" id="PF13432">
    <property type="entry name" value="TPR_16"/>
    <property type="match status" value="1"/>
</dbReference>
<dbReference type="RefSeq" id="WP_154484512.1">
    <property type="nucleotide sequence ID" value="NZ_JAHLOA010000012.1"/>
</dbReference>
<proteinExistence type="predicted"/>
<evidence type="ECO:0000313" key="5">
    <source>
        <dbReference type="EMBL" id="MSS43835.1"/>
    </source>
</evidence>
<reference evidence="4" key="2">
    <citation type="submission" date="2022-01" db="EMBL/GenBank/DDBJ databases">
        <title>Collection of gut derived symbiotic bacterial strains cultured from healthy donors.</title>
        <authorList>
            <person name="Lin H."/>
            <person name="Kohout C."/>
            <person name="Waligurski E."/>
            <person name="Pamer E.G."/>
        </authorList>
    </citation>
    <scope>NUCLEOTIDE SEQUENCE</scope>
    <source>
        <strain evidence="4">MSK.14.39</strain>
    </source>
</reference>